<accession>A0ACB6ZD55</accession>
<evidence type="ECO:0000313" key="2">
    <source>
        <dbReference type="Proteomes" id="UP000886501"/>
    </source>
</evidence>
<reference evidence="1" key="1">
    <citation type="submission" date="2019-10" db="EMBL/GenBank/DDBJ databases">
        <authorList>
            <consortium name="DOE Joint Genome Institute"/>
            <person name="Kuo A."/>
            <person name="Miyauchi S."/>
            <person name="Kiss E."/>
            <person name="Drula E."/>
            <person name="Kohler A."/>
            <person name="Sanchez-Garcia M."/>
            <person name="Andreopoulos B."/>
            <person name="Barry K.W."/>
            <person name="Bonito G."/>
            <person name="Buee M."/>
            <person name="Carver A."/>
            <person name="Chen C."/>
            <person name="Cichocki N."/>
            <person name="Clum A."/>
            <person name="Culley D."/>
            <person name="Crous P.W."/>
            <person name="Fauchery L."/>
            <person name="Girlanda M."/>
            <person name="Hayes R."/>
            <person name="Keri Z."/>
            <person name="Labutti K."/>
            <person name="Lipzen A."/>
            <person name="Lombard V."/>
            <person name="Magnuson J."/>
            <person name="Maillard F."/>
            <person name="Morin E."/>
            <person name="Murat C."/>
            <person name="Nolan M."/>
            <person name="Ohm R."/>
            <person name="Pangilinan J."/>
            <person name="Pereira M."/>
            <person name="Perotto S."/>
            <person name="Peter M."/>
            <person name="Riley R."/>
            <person name="Sitrit Y."/>
            <person name="Stielow B."/>
            <person name="Szollosi G."/>
            <person name="Zifcakova L."/>
            <person name="Stursova M."/>
            <person name="Spatafora J.W."/>
            <person name="Tedersoo L."/>
            <person name="Vaario L.-M."/>
            <person name="Yamada A."/>
            <person name="Yan M."/>
            <person name="Wang P."/>
            <person name="Xu J."/>
            <person name="Bruns T."/>
            <person name="Baldrian P."/>
            <person name="Vilgalys R."/>
            <person name="Henrissat B."/>
            <person name="Grigoriev I.V."/>
            <person name="Hibbett D."/>
            <person name="Nagy L.G."/>
            <person name="Martin F.M."/>
        </authorList>
    </citation>
    <scope>NUCLEOTIDE SEQUENCE</scope>
    <source>
        <strain evidence="1">P2</strain>
    </source>
</reference>
<organism evidence="1 2">
    <name type="scientific">Thelephora ganbajun</name>
    <name type="common">Ganba fungus</name>
    <dbReference type="NCBI Taxonomy" id="370292"/>
    <lineage>
        <taxon>Eukaryota</taxon>
        <taxon>Fungi</taxon>
        <taxon>Dikarya</taxon>
        <taxon>Basidiomycota</taxon>
        <taxon>Agaricomycotina</taxon>
        <taxon>Agaricomycetes</taxon>
        <taxon>Thelephorales</taxon>
        <taxon>Thelephoraceae</taxon>
        <taxon>Thelephora</taxon>
    </lineage>
</organism>
<dbReference type="Proteomes" id="UP000886501">
    <property type="component" value="Unassembled WGS sequence"/>
</dbReference>
<comment type="caution">
    <text evidence="1">The sequence shown here is derived from an EMBL/GenBank/DDBJ whole genome shotgun (WGS) entry which is preliminary data.</text>
</comment>
<dbReference type="EMBL" id="MU118027">
    <property type="protein sequence ID" value="KAF9647720.1"/>
    <property type="molecule type" value="Genomic_DNA"/>
</dbReference>
<name>A0ACB6ZD55_THEGA</name>
<sequence length="403" mass="44907">MIIQKVEVQEDPQFLDEPPSYDQINPSRSSVSSDFRPDVKAGPSSSPPTPNPTSIAGPPLQQAKPKTRTTWLDSFRVSQQAKEVRSTVRSIVRDVVKEPKTSASMGLLESCADACSSNNLTFSEILQDPSIEGHPAIYWAIVKRPSPDDFELITSLMSYSAPLTTETMTEVRLACLHVGDQALFQCLWRSPEYGALTGADRMLLGVTSPPDTMDVEELPGQDGPFAVRLTIVQFEKRMKVSGEIGFEFIARGTIWKLRFYVTKDEMRHQPGPWAIMIQMMEQSPPTHLDARVVIKEPEKEPPSPSSPTPPNGILASLLTSSSSPKPNPPVEFRLKTGMMELTAVRTGKKTDYSQRVQALFTDSVQGNSLQYPDSPYYYPDGSLRVTLEARLAIRKLWEKFQPF</sequence>
<proteinExistence type="predicted"/>
<evidence type="ECO:0000313" key="1">
    <source>
        <dbReference type="EMBL" id="KAF9647720.1"/>
    </source>
</evidence>
<keyword evidence="2" id="KW-1185">Reference proteome</keyword>
<reference evidence="1" key="2">
    <citation type="journal article" date="2020" name="Nat. Commun.">
        <title>Large-scale genome sequencing of mycorrhizal fungi provides insights into the early evolution of symbiotic traits.</title>
        <authorList>
            <person name="Miyauchi S."/>
            <person name="Kiss E."/>
            <person name="Kuo A."/>
            <person name="Drula E."/>
            <person name="Kohler A."/>
            <person name="Sanchez-Garcia M."/>
            <person name="Morin E."/>
            <person name="Andreopoulos B."/>
            <person name="Barry K.W."/>
            <person name="Bonito G."/>
            <person name="Buee M."/>
            <person name="Carver A."/>
            <person name="Chen C."/>
            <person name="Cichocki N."/>
            <person name="Clum A."/>
            <person name="Culley D."/>
            <person name="Crous P.W."/>
            <person name="Fauchery L."/>
            <person name="Girlanda M."/>
            <person name="Hayes R.D."/>
            <person name="Keri Z."/>
            <person name="LaButti K."/>
            <person name="Lipzen A."/>
            <person name="Lombard V."/>
            <person name="Magnuson J."/>
            <person name="Maillard F."/>
            <person name="Murat C."/>
            <person name="Nolan M."/>
            <person name="Ohm R.A."/>
            <person name="Pangilinan J."/>
            <person name="Pereira M.F."/>
            <person name="Perotto S."/>
            <person name="Peter M."/>
            <person name="Pfister S."/>
            <person name="Riley R."/>
            <person name="Sitrit Y."/>
            <person name="Stielow J.B."/>
            <person name="Szollosi G."/>
            <person name="Zifcakova L."/>
            <person name="Stursova M."/>
            <person name="Spatafora J.W."/>
            <person name="Tedersoo L."/>
            <person name="Vaario L.M."/>
            <person name="Yamada A."/>
            <person name="Yan M."/>
            <person name="Wang P."/>
            <person name="Xu J."/>
            <person name="Bruns T."/>
            <person name="Baldrian P."/>
            <person name="Vilgalys R."/>
            <person name="Dunand C."/>
            <person name="Henrissat B."/>
            <person name="Grigoriev I.V."/>
            <person name="Hibbett D."/>
            <person name="Nagy L.G."/>
            <person name="Martin F.M."/>
        </authorList>
    </citation>
    <scope>NUCLEOTIDE SEQUENCE</scope>
    <source>
        <strain evidence="1">P2</strain>
    </source>
</reference>
<protein>
    <submittedName>
        <fullName evidence="1">Uncharacterized protein</fullName>
    </submittedName>
</protein>
<gene>
    <name evidence="1" type="ORF">BDM02DRAFT_3097695</name>
</gene>